<comment type="caution">
    <text evidence="4">The sequence shown here is derived from an EMBL/GenBank/DDBJ whole genome shotgun (WGS) entry which is preliminary data.</text>
</comment>
<dbReference type="EC" id="2.3.-.-" evidence="4"/>
<protein>
    <submittedName>
        <fullName evidence="4">GNAT family N-acetyltransferase</fullName>
        <ecNumber evidence="4">2.3.-.-</ecNumber>
    </submittedName>
</protein>
<dbReference type="InterPro" id="IPR016181">
    <property type="entry name" value="Acyl_CoA_acyltransferase"/>
</dbReference>
<dbReference type="Proteomes" id="UP001597076">
    <property type="component" value="Unassembled WGS sequence"/>
</dbReference>
<reference evidence="4 5" key="1">
    <citation type="journal article" date="2019" name="Int. J. Syst. Evol. Microbiol.">
        <title>The Global Catalogue of Microorganisms (GCM) 10K type strain sequencing project: providing services to taxonomists for standard genome sequencing and annotation.</title>
        <authorList>
            <consortium name="The Broad Institute Genomics Platform"/>
            <consortium name="The Broad Institute Genome Sequencing Center for Infectious Disease"/>
            <person name="Wu L."/>
            <person name="Ma J."/>
        </authorList>
    </citation>
    <scope>NUCLEOTIDE SEQUENCE [LARGE SCALE GENOMIC DNA]</scope>
    <source>
        <strain evidence="4 5">CGMCC 1.12230</strain>
    </source>
</reference>
<accession>A0ABD6BB65</accession>
<dbReference type="InterPro" id="IPR050832">
    <property type="entry name" value="Bact_Acetyltransf"/>
</dbReference>
<dbReference type="EMBL" id="JBHUDI010000001">
    <property type="protein sequence ID" value="MFD1562297.1"/>
    <property type="molecule type" value="Genomic_DNA"/>
</dbReference>
<dbReference type="AlphaFoldDB" id="A0ABD6BB65"/>
<dbReference type="Pfam" id="PF00583">
    <property type="entry name" value="Acetyltransf_1"/>
    <property type="match status" value="1"/>
</dbReference>
<dbReference type="PROSITE" id="PS51186">
    <property type="entry name" value="GNAT"/>
    <property type="match status" value="1"/>
</dbReference>
<sequence length="168" mass="19079">MSIRDATTDDVDAIQRVAHTSWEADYPDILSRESIQEGVDDWYTEALIRDSIIWSQALMLVAERDGSVVGFAHATFEPDEHTGTILRLYVDPDHRGEGIGSDLLTATRDRLFEQGVERIRAMVLAANDVGNEFYRSFGFEHTATESVQIGAESYEERTYVLEREFKTQ</sequence>
<evidence type="ECO:0000259" key="3">
    <source>
        <dbReference type="PROSITE" id="PS51186"/>
    </source>
</evidence>
<dbReference type="RefSeq" id="WP_390283779.1">
    <property type="nucleotide sequence ID" value="NZ_JBHUDI010000001.1"/>
</dbReference>
<dbReference type="GO" id="GO:0016746">
    <property type="term" value="F:acyltransferase activity"/>
    <property type="evidence" value="ECO:0007669"/>
    <property type="project" value="UniProtKB-KW"/>
</dbReference>
<name>A0ABD6BB65_9EURY</name>
<dbReference type="InterPro" id="IPR000182">
    <property type="entry name" value="GNAT_dom"/>
</dbReference>
<keyword evidence="2 4" id="KW-0012">Acyltransferase</keyword>
<dbReference type="PANTHER" id="PTHR43877">
    <property type="entry name" value="AMINOALKYLPHOSPHONATE N-ACETYLTRANSFERASE-RELATED-RELATED"/>
    <property type="match status" value="1"/>
</dbReference>
<evidence type="ECO:0000313" key="4">
    <source>
        <dbReference type="EMBL" id="MFD1562297.1"/>
    </source>
</evidence>
<dbReference type="Gene3D" id="3.40.630.30">
    <property type="match status" value="1"/>
</dbReference>
<keyword evidence="5" id="KW-1185">Reference proteome</keyword>
<feature type="domain" description="N-acetyltransferase" evidence="3">
    <location>
        <begin position="1"/>
        <end position="166"/>
    </location>
</feature>
<keyword evidence="1 4" id="KW-0808">Transferase</keyword>
<evidence type="ECO:0000313" key="5">
    <source>
        <dbReference type="Proteomes" id="UP001597076"/>
    </source>
</evidence>
<dbReference type="PANTHER" id="PTHR43877:SF1">
    <property type="entry name" value="ACETYLTRANSFERASE"/>
    <property type="match status" value="1"/>
</dbReference>
<evidence type="ECO:0000256" key="2">
    <source>
        <dbReference type="ARBA" id="ARBA00023315"/>
    </source>
</evidence>
<proteinExistence type="predicted"/>
<dbReference type="CDD" id="cd04301">
    <property type="entry name" value="NAT_SF"/>
    <property type="match status" value="1"/>
</dbReference>
<organism evidence="4 5">
    <name type="scientific">Haloarchaeobius amylolyticus</name>
    <dbReference type="NCBI Taxonomy" id="1198296"/>
    <lineage>
        <taxon>Archaea</taxon>
        <taxon>Methanobacteriati</taxon>
        <taxon>Methanobacteriota</taxon>
        <taxon>Stenosarchaea group</taxon>
        <taxon>Halobacteria</taxon>
        <taxon>Halobacteriales</taxon>
        <taxon>Halorubellaceae</taxon>
        <taxon>Haloarchaeobius</taxon>
    </lineage>
</organism>
<dbReference type="SUPFAM" id="SSF55729">
    <property type="entry name" value="Acyl-CoA N-acyltransferases (Nat)"/>
    <property type="match status" value="1"/>
</dbReference>
<evidence type="ECO:0000256" key="1">
    <source>
        <dbReference type="ARBA" id="ARBA00022679"/>
    </source>
</evidence>
<gene>
    <name evidence="4" type="ORF">ACFR99_01760</name>
</gene>